<dbReference type="EMBL" id="CP097511">
    <property type="protein sequence ID" value="URE42814.1"/>
    <property type="molecule type" value="Genomic_DNA"/>
</dbReference>
<name>A0A9E7L9M8_9LILI</name>
<dbReference type="SUPFAM" id="SSF53756">
    <property type="entry name" value="UDP-Glycosyltransferase/glycogen phosphorylase"/>
    <property type="match status" value="1"/>
</dbReference>
<proteinExistence type="predicted"/>
<feature type="region of interest" description="Disordered" evidence="1">
    <location>
        <begin position="1"/>
        <end position="20"/>
    </location>
</feature>
<dbReference type="Proteomes" id="UP001055439">
    <property type="component" value="Chromosome 9"/>
</dbReference>
<feature type="compositionally biased region" description="Polar residues" evidence="1">
    <location>
        <begin position="8"/>
        <end position="20"/>
    </location>
</feature>
<protein>
    <submittedName>
        <fullName evidence="2">UDP-glucoronosyl and UDP-glucosyl transferase</fullName>
    </submittedName>
</protein>
<evidence type="ECO:0000313" key="3">
    <source>
        <dbReference type="Proteomes" id="UP001055439"/>
    </source>
</evidence>
<dbReference type="GO" id="GO:0016740">
    <property type="term" value="F:transferase activity"/>
    <property type="evidence" value="ECO:0007669"/>
    <property type="project" value="UniProtKB-KW"/>
</dbReference>
<keyword evidence="2" id="KW-0808">Transferase</keyword>
<sequence length="159" mass="18414">MRHYELHSSPQSDSTAVLQQKNGAALPHRLLLHPRRHRDLLHRRLCSPPHVTRPAQPDQQVDDDLISDIPYSDGFNHAEGNHEDYVSRIRDVGWKTLSAIVRSLAECGRPVTCVILNLPWMADIGCHYGTPFVLYWIQRATIFAVYHLREFLLRIDLQY</sequence>
<evidence type="ECO:0000313" key="2">
    <source>
        <dbReference type="EMBL" id="URE42814.1"/>
    </source>
</evidence>
<reference evidence="2" key="1">
    <citation type="submission" date="2022-05" db="EMBL/GenBank/DDBJ databases">
        <title>The Musa troglodytarum L. genome provides insights into the mechanism of non-climacteric behaviour and enrichment of carotenoids.</title>
        <authorList>
            <person name="Wang J."/>
        </authorList>
    </citation>
    <scope>NUCLEOTIDE SEQUENCE</scope>
    <source>
        <tissue evidence="2">Leaf</tissue>
    </source>
</reference>
<dbReference type="Gene3D" id="3.40.50.2000">
    <property type="entry name" value="Glycogen Phosphorylase B"/>
    <property type="match status" value="1"/>
</dbReference>
<dbReference type="AlphaFoldDB" id="A0A9E7L9M8"/>
<dbReference type="OrthoDB" id="687997at2759"/>
<keyword evidence="3" id="KW-1185">Reference proteome</keyword>
<organism evidence="2 3">
    <name type="scientific">Musa troglodytarum</name>
    <name type="common">fe'i banana</name>
    <dbReference type="NCBI Taxonomy" id="320322"/>
    <lineage>
        <taxon>Eukaryota</taxon>
        <taxon>Viridiplantae</taxon>
        <taxon>Streptophyta</taxon>
        <taxon>Embryophyta</taxon>
        <taxon>Tracheophyta</taxon>
        <taxon>Spermatophyta</taxon>
        <taxon>Magnoliopsida</taxon>
        <taxon>Liliopsida</taxon>
        <taxon>Zingiberales</taxon>
        <taxon>Musaceae</taxon>
        <taxon>Musa</taxon>
    </lineage>
</organism>
<accession>A0A9E7L9M8</accession>
<gene>
    <name evidence="2" type="ORF">MUK42_08560</name>
</gene>
<evidence type="ECO:0000256" key="1">
    <source>
        <dbReference type="SAM" id="MobiDB-lite"/>
    </source>
</evidence>